<dbReference type="Pfam" id="PF00856">
    <property type="entry name" value="SET"/>
    <property type="match status" value="1"/>
</dbReference>
<evidence type="ECO:0000313" key="14">
    <source>
        <dbReference type="EMBL" id="KAK0172020.1"/>
    </source>
</evidence>
<dbReference type="InterPro" id="IPR046341">
    <property type="entry name" value="SET_dom_sf"/>
</dbReference>
<dbReference type="GO" id="GO:0005576">
    <property type="term" value="C:extracellular region"/>
    <property type="evidence" value="ECO:0007669"/>
    <property type="project" value="UniProtKB-SubCell"/>
</dbReference>
<evidence type="ECO:0000313" key="15">
    <source>
        <dbReference type="Proteomes" id="UP001168990"/>
    </source>
</evidence>
<dbReference type="GO" id="GO:0008276">
    <property type="term" value="F:protein methyltransferase activity"/>
    <property type="evidence" value="ECO:0007669"/>
    <property type="project" value="UniProtKB-ARBA"/>
</dbReference>
<dbReference type="GO" id="GO:0008757">
    <property type="term" value="F:S-adenosylmethionine-dependent methyltransferase activity"/>
    <property type="evidence" value="ECO:0007669"/>
    <property type="project" value="UniProtKB-ARBA"/>
</dbReference>
<feature type="signal peptide" evidence="12">
    <location>
        <begin position="1"/>
        <end position="26"/>
    </location>
</feature>
<evidence type="ECO:0000256" key="2">
    <source>
        <dbReference type="ARBA" id="ARBA00009431"/>
    </source>
</evidence>
<dbReference type="GO" id="GO:0006508">
    <property type="term" value="P:proteolysis"/>
    <property type="evidence" value="ECO:0007669"/>
    <property type="project" value="UniProtKB-KW"/>
</dbReference>
<dbReference type="SUPFAM" id="SSF53474">
    <property type="entry name" value="alpha/beta-Hydrolases"/>
    <property type="match status" value="2"/>
</dbReference>
<protein>
    <recommendedName>
        <fullName evidence="10">Retinoid-inducible serine carboxypeptidase</fullName>
    </recommendedName>
    <alternativeName>
        <fullName evidence="11">Serine carboxypeptidase 1</fullName>
    </alternativeName>
</protein>
<dbReference type="GO" id="GO:0004185">
    <property type="term" value="F:serine-type carboxypeptidase activity"/>
    <property type="evidence" value="ECO:0007669"/>
    <property type="project" value="InterPro"/>
</dbReference>
<keyword evidence="7" id="KW-0378">Hydrolase</keyword>
<comment type="function">
    <text evidence="9">May be involved in vascular wall and kidney homeostasis.</text>
</comment>
<dbReference type="SMART" id="SM00317">
    <property type="entry name" value="SET"/>
    <property type="match status" value="1"/>
</dbReference>
<dbReference type="InterPro" id="IPR001563">
    <property type="entry name" value="Peptidase_S10"/>
</dbReference>
<keyword evidence="4" id="KW-0121">Carboxypeptidase</keyword>
<feature type="domain" description="SET" evidence="13">
    <location>
        <begin position="831"/>
        <end position="1059"/>
    </location>
</feature>
<dbReference type="Gene3D" id="3.40.50.1820">
    <property type="entry name" value="alpha/beta hydrolase"/>
    <property type="match status" value="2"/>
</dbReference>
<keyword evidence="5" id="KW-0645">Protease</keyword>
<evidence type="ECO:0000259" key="13">
    <source>
        <dbReference type="PROSITE" id="PS50280"/>
    </source>
</evidence>
<dbReference type="InterPro" id="IPR029058">
    <property type="entry name" value="AB_hydrolase_fold"/>
</dbReference>
<evidence type="ECO:0000256" key="10">
    <source>
        <dbReference type="ARBA" id="ARBA00070242"/>
    </source>
</evidence>
<dbReference type="PROSITE" id="PS50280">
    <property type="entry name" value="SET"/>
    <property type="match status" value="1"/>
</dbReference>
<dbReference type="PRINTS" id="PR00724">
    <property type="entry name" value="CRBOXYPTASEC"/>
</dbReference>
<dbReference type="SUPFAM" id="SSF82199">
    <property type="entry name" value="SET domain"/>
    <property type="match status" value="1"/>
</dbReference>
<reference evidence="14" key="1">
    <citation type="journal article" date="2023" name="bioRxiv">
        <title>Scaffold-level genome assemblies of two parasitoid biocontrol wasps reveal the parthenogenesis mechanism and an associated novel virus.</title>
        <authorList>
            <person name="Inwood S."/>
            <person name="Skelly J."/>
            <person name="Guhlin J."/>
            <person name="Harrop T."/>
            <person name="Goldson S."/>
            <person name="Dearden P."/>
        </authorList>
    </citation>
    <scope>NUCLEOTIDE SEQUENCE</scope>
    <source>
        <strain evidence="14">Irish</strain>
        <tissue evidence="14">Whole body</tissue>
    </source>
</reference>
<dbReference type="Gene3D" id="1.10.220.160">
    <property type="match status" value="1"/>
</dbReference>
<dbReference type="Pfam" id="PF00450">
    <property type="entry name" value="Peptidase_S10"/>
    <property type="match status" value="2"/>
</dbReference>
<dbReference type="Proteomes" id="UP001168990">
    <property type="component" value="Unassembled WGS sequence"/>
</dbReference>
<dbReference type="InterPro" id="IPR001214">
    <property type="entry name" value="SET_dom"/>
</dbReference>
<dbReference type="CDD" id="cd20071">
    <property type="entry name" value="SET_SMYD"/>
    <property type="match status" value="1"/>
</dbReference>
<evidence type="ECO:0000256" key="11">
    <source>
        <dbReference type="ARBA" id="ARBA00077736"/>
    </source>
</evidence>
<feature type="chain" id="PRO_5041208725" description="Retinoid-inducible serine carboxypeptidase" evidence="12">
    <location>
        <begin position="27"/>
        <end position="1301"/>
    </location>
</feature>
<dbReference type="GO" id="GO:0008170">
    <property type="term" value="F:N-methyltransferase activity"/>
    <property type="evidence" value="ECO:0007669"/>
    <property type="project" value="UniProtKB-ARBA"/>
</dbReference>
<comment type="caution">
    <text evidence="14">The sequence shown here is derived from an EMBL/GenBank/DDBJ whole genome shotgun (WGS) entry which is preliminary data.</text>
</comment>
<dbReference type="PANTHER" id="PTHR11802:SF3">
    <property type="entry name" value="RETINOID-INDUCIBLE SERINE CARBOXYPEPTIDASE"/>
    <property type="match status" value="1"/>
</dbReference>
<dbReference type="Gene3D" id="6.10.140.2220">
    <property type="match status" value="1"/>
</dbReference>
<dbReference type="Gene3D" id="2.170.270.10">
    <property type="entry name" value="SET domain"/>
    <property type="match status" value="1"/>
</dbReference>
<comment type="subcellular location">
    <subcellularLocation>
        <location evidence="1">Secreted</location>
    </subcellularLocation>
</comment>
<keyword evidence="6 12" id="KW-0732">Signal</keyword>
<keyword evidence="3" id="KW-0964">Secreted</keyword>
<evidence type="ECO:0000256" key="3">
    <source>
        <dbReference type="ARBA" id="ARBA00022525"/>
    </source>
</evidence>
<evidence type="ECO:0000256" key="7">
    <source>
        <dbReference type="ARBA" id="ARBA00022801"/>
    </source>
</evidence>
<dbReference type="EMBL" id="JAQQBS010000002">
    <property type="protein sequence ID" value="KAK0172020.1"/>
    <property type="molecule type" value="Genomic_DNA"/>
</dbReference>
<sequence length="1301" mass="148979">MSSIDMVYLFSLSCILFHGQVEEAEGRNGFKSGHQDWGYVTVRPSAHMFWWLYYVDSPNKSVDYNVFDKPLIIWLQGGPGGSSTGKGNFEEIGPFDIEGQRRNHTWVNDYNVLFIDNPVGTGFSYVDNNSTYASNNHQIAKDLIKCMRKFLAKIPEFKKVPTYIVGQSYGGKMAAEFALLWYQHQQNGTIISNLKGVAFGDSWISPITSVLSWAPFLLNTGMVDTEGYEKIQDAALDVKRAVKKRNWVEATRLWELTEQIIDNITGRIGFDNILERINASSTNSPSQISLENLMNNKVNKALALNVTWGSQSEKVFENLVGDFMKPVTKIVTKLLDKSDLKVVVYTGQLDLIVPTVGTLSWVENLEWQYIKNWKESERIPIIVNDIIEGYVKGFKNFKMYWMNRAGHSVPLENPVATNKMMKDFTSGVHEVTGRKGFKSGHQDWGYVTVRPLAHMFWWLHFVNPPNKSADFNVFERPLIIWLQGGPGISSTYTGNFEQIGPFDIEGQPRIHTWINDYNVLFIDNPVGTGFSYVDDNSTYASNIHQIAKDLIKCMHEFLAKIPEFKKVPTYIVGQSYGGKMAAEFALLWYQHQQNGTIISNLKGVAFGNSWISPIDTILSWAPFLFNTKVQYAAQITKKAVEQKDWIKANKLFKDTCMTIIDVTENNYFYNILKRINIHGFQYYQQHIDQSNFMKNEVQQALSLNVTWGLQMQEVYDALGGDIMKPVTNIITKLLNESDLKLFVYTGQLDLICATPGTLSWMENLQWRYINDWKKAKRFALVVNNIIEGYVKEYKNLKMYWINRAGHYPKAMESFLQLHLEEQNLPSNSDNQVWTVQYSKLGGRGLFAKHDIKQGEVIFIDKPLVLGPRCYNKYLPMCVNCYKSGCPLFPCDNGCGLPVCSNECENSLNHINMECEYLKKLKPTCGTMWSMELLQTVVPIRSLTLSKYQRDLVVALQCHEGPRHGREIELLEKNIENAIDDNDKEFMLRVCRVFDTNAFETAAVIDNSTSISLRGLYPLGALQNHCCVPNTRHYFNKEGLMITRAAVSIAKGEELTMTYTDLLWDTSLRRRYLIMSKHFECSCHRCSDPTELGSNVGALRCANIKCFGFIFPDNPLNLKTSWTCRECKSKVSKRQIDVVRSGITAIVNEILADPPRKIIKFIESELNTLVPMTNHIMLDMKFRAVSYFGRVDGLQWKDLTDNELELKAKYCNELIYILDQMNCGDCQKKGLILYEFYCTKREQFLRQMSNIENDKNNLLTINEMKIDLNKTIKKVLEILQDDIAAPDDLNTVDIVQLTHTIT</sequence>
<name>A0AA39FLV3_9HYME</name>
<gene>
    <name evidence="14" type="ORF">PV328_005395</name>
</gene>
<keyword evidence="15" id="KW-1185">Reference proteome</keyword>
<keyword evidence="8" id="KW-0325">Glycoprotein</keyword>
<reference evidence="14" key="2">
    <citation type="submission" date="2023-03" db="EMBL/GenBank/DDBJ databases">
        <authorList>
            <person name="Inwood S.N."/>
            <person name="Skelly J.G."/>
            <person name="Guhlin J."/>
            <person name="Harrop T.W.R."/>
            <person name="Goldson S.G."/>
            <person name="Dearden P.K."/>
        </authorList>
    </citation>
    <scope>NUCLEOTIDE SEQUENCE</scope>
    <source>
        <strain evidence="14">Irish</strain>
        <tissue evidence="14">Whole body</tissue>
    </source>
</reference>
<evidence type="ECO:0000256" key="4">
    <source>
        <dbReference type="ARBA" id="ARBA00022645"/>
    </source>
</evidence>
<dbReference type="FunFam" id="3.40.50.1820:FF:000075">
    <property type="entry name" value="Carboxypeptidase"/>
    <property type="match status" value="2"/>
</dbReference>
<dbReference type="PANTHER" id="PTHR11802">
    <property type="entry name" value="SERINE PROTEASE FAMILY S10 SERINE CARBOXYPEPTIDASE"/>
    <property type="match status" value="1"/>
</dbReference>
<comment type="similarity">
    <text evidence="2">Belongs to the peptidase S10 family.</text>
</comment>
<proteinExistence type="inferred from homology"/>
<accession>A0AA39FLV3</accession>
<evidence type="ECO:0000256" key="6">
    <source>
        <dbReference type="ARBA" id="ARBA00022729"/>
    </source>
</evidence>
<evidence type="ECO:0000256" key="12">
    <source>
        <dbReference type="SAM" id="SignalP"/>
    </source>
</evidence>
<evidence type="ECO:0000256" key="5">
    <source>
        <dbReference type="ARBA" id="ARBA00022670"/>
    </source>
</evidence>
<evidence type="ECO:0000256" key="1">
    <source>
        <dbReference type="ARBA" id="ARBA00004613"/>
    </source>
</evidence>
<evidence type="ECO:0000256" key="8">
    <source>
        <dbReference type="ARBA" id="ARBA00023180"/>
    </source>
</evidence>
<evidence type="ECO:0000256" key="9">
    <source>
        <dbReference type="ARBA" id="ARBA00055847"/>
    </source>
</evidence>
<organism evidence="14 15">
    <name type="scientific">Microctonus aethiopoides</name>
    <dbReference type="NCBI Taxonomy" id="144406"/>
    <lineage>
        <taxon>Eukaryota</taxon>
        <taxon>Metazoa</taxon>
        <taxon>Ecdysozoa</taxon>
        <taxon>Arthropoda</taxon>
        <taxon>Hexapoda</taxon>
        <taxon>Insecta</taxon>
        <taxon>Pterygota</taxon>
        <taxon>Neoptera</taxon>
        <taxon>Endopterygota</taxon>
        <taxon>Hymenoptera</taxon>
        <taxon>Apocrita</taxon>
        <taxon>Ichneumonoidea</taxon>
        <taxon>Braconidae</taxon>
        <taxon>Euphorinae</taxon>
        <taxon>Microctonus</taxon>
    </lineage>
</organism>